<organism evidence="2 3">
    <name type="scientific">Deinococcus knuensis</name>
    <dbReference type="NCBI Taxonomy" id="1837380"/>
    <lineage>
        <taxon>Bacteria</taxon>
        <taxon>Thermotogati</taxon>
        <taxon>Deinococcota</taxon>
        <taxon>Deinococci</taxon>
        <taxon>Deinococcales</taxon>
        <taxon>Deinococcaceae</taxon>
        <taxon>Deinococcus</taxon>
    </lineage>
</organism>
<proteinExistence type="predicted"/>
<comment type="caution">
    <text evidence="2">The sequence shown here is derived from an EMBL/GenBank/DDBJ whole genome shotgun (WGS) entry which is preliminary data.</text>
</comment>
<sequence>MQPTGPRRQLMQFHHRPQNTQLGCLYLSVHALTGDATLLEHLPDPSAPRYYVRLAERGLMAFTLFCADLPLPGTPAEFWTGLRARFTASNATGERHAPLLVSIPGGTPGWLHQVALAIPIHPDEDTVHVSDSNFPTPLDCNWTAFLGSEYGEAHRVEMLAPLTLTAYPLTGGTHEEEPAHPDRPAARQRRRHAW</sequence>
<evidence type="ECO:0000313" key="2">
    <source>
        <dbReference type="EMBL" id="GGS13751.1"/>
    </source>
</evidence>
<reference evidence="3" key="1">
    <citation type="journal article" date="2019" name="Int. J. Syst. Evol. Microbiol.">
        <title>The Global Catalogue of Microorganisms (GCM) 10K type strain sequencing project: providing services to taxonomists for standard genome sequencing and annotation.</title>
        <authorList>
            <consortium name="The Broad Institute Genomics Platform"/>
            <consortium name="The Broad Institute Genome Sequencing Center for Infectious Disease"/>
            <person name="Wu L."/>
            <person name="Ma J."/>
        </authorList>
    </citation>
    <scope>NUCLEOTIDE SEQUENCE [LARGE SCALE GENOMIC DNA]</scope>
    <source>
        <strain evidence="3">JCM 31406</strain>
    </source>
</reference>
<evidence type="ECO:0000313" key="3">
    <source>
        <dbReference type="Proteomes" id="UP000620633"/>
    </source>
</evidence>
<feature type="compositionally biased region" description="Basic and acidic residues" evidence="1">
    <location>
        <begin position="173"/>
        <end position="185"/>
    </location>
</feature>
<feature type="region of interest" description="Disordered" evidence="1">
    <location>
        <begin position="169"/>
        <end position="194"/>
    </location>
</feature>
<accession>A0ABQ2SC54</accession>
<protein>
    <submittedName>
        <fullName evidence="2">Uncharacterized protein</fullName>
    </submittedName>
</protein>
<keyword evidence="3" id="KW-1185">Reference proteome</keyword>
<name>A0ABQ2SC54_9DEIO</name>
<dbReference type="EMBL" id="BMQO01000001">
    <property type="protein sequence ID" value="GGS13751.1"/>
    <property type="molecule type" value="Genomic_DNA"/>
</dbReference>
<dbReference type="Proteomes" id="UP000620633">
    <property type="component" value="Unassembled WGS sequence"/>
</dbReference>
<gene>
    <name evidence="2" type="ORF">GCM10008961_01170</name>
</gene>
<evidence type="ECO:0000256" key="1">
    <source>
        <dbReference type="SAM" id="MobiDB-lite"/>
    </source>
</evidence>